<feature type="transmembrane region" description="Helical" evidence="2">
    <location>
        <begin position="78"/>
        <end position="100"/>
    </location>
</feature>
<accession>A0ABQ3D4I1</accession>
<protein>
    <submittedName>
        <fullName evidence="4">ATP-binding protein</fullName>
    </submittedName>
</protein>
<feature type="transmembrane region" description="Helical" evidence="2">
    <location>
        <begin position="563"/>
        <end position="582"/>
    </location>
</feature>
<name>A0ABQ3D4I1_9RHOB</name>
<evidence type="ECO:0000313" key="5">
    <source>
        <dbReference type="Proteomes" id="UP000634455"/>
    </source>
</evidence>
<keyword evidence="4" id="KW-0547">Nucleotide-binding</keyword>
<gene>
    <name evidence="4" type="ORF">GCM10008927_23860</name>
</gene>
<feature type="transmembrane region" description="Helical" evidence="2">
    <location>
        <begin position="406"/>
        <end position="431"/>
    </location>
</feature>
<feature type="domain" description="TRAP C4-dicarboxylate transport system permease DctM subunit" evidence="3">
    <location>
        <begin position="129"/>
        <end position="550"/>
    </location>
</feature>
<keyword evidence="1" id="KW-0997">Cell inner membrane</keyword>
<dbReference type="InterPro" id="IPR011853">
    <property type="entry name" value="TRAP_DctM-Dct_fused"/>
</dbReference>
<feature type="transmembrane region" description="Helical" evidence="2">
    <location>
        <begin position="525"/>
        <end position="543"/>
    </location>
</feature>
<evidence type="ECO:0000256" key="1">
    <source>
        <dbReference type="RuleBase" id="RU369079"/>
    </source>
</evidence>
<evidence type="ECO:0000259" key="3">
    <source>
        <dbReference type="Pfam" id="PF06808"/>
    </source>
</evidence>
<feature type="transmembrane region" description="Helical" evidence="2">
    <location>
        <begin position="343"/>
        <end position="363"/>
    </location>
</feature>
<feature type="transmembrane region" description="Helical" evidence="2">
    <location>
        <begin position="594"/>
        <end position="627"/>
    </location>
</feature>
<sequence length="638" mass="67896">MNITMATNAMYQLSKCVAAVLTVFAIYVAGFGVFDTVIVYGTTAVLGMATALLNLAATGHAQASIAGKNLPHNNVTNITTHLFMLVLFIIISARWIAIMAAQEDSFVFIGNIDMALAWVAFGLIGYVTYRFFGTPMVVVYGAVLLYALAPDWMGGAGRDWVSIADRMWFSTDGVYGGPLQVVSSVVLVFIVFGAILQASGAGETLLKIAFAGTGRFAGGPAHAAIVGSALFGTMSGAAVANVVSTGVFTIPIIKRAGFKPKFAGAVEAAASTGGQIMPPVMGVVAFIMAKVTNISYLQIVLAAILPAVFYYISLFMVVLVEARKQGIGATPIELREKLDRMDWVKSIAFWVPLMVIIGVLTTGRTAQNAGFYAMLVALICCLILFKQFRNPAAWWDAMVRAGMTSASLIVIVISVGLVIGIVNMTGIGLAFADAIRAASGGSLFFALILVMLGCLVMGMGVPSVTAYLILALVMGPVLEQLGLPKIAAHMFMLYFGVLSVVTPPVALAAFAAAPIAGARPMETGFTAVRLAIAGFVIPFLFVYRPEILLIENDFSSIDQYFTLLYATVGFLIGTWLIATALARFERAHLAHWETVLRIIAAILIFWVNPLMNIAGIILAMGVFVYHYSQSAKQDSKIS</sequence>
<evidence type="ECO:0000313" key="4">
    <source>
        <dbReference type="EMBL" id="GHA57422.1"/>
    </source>
</evidence>
<dbReference type="GO" id="GO:0005524">
    <property type="term" value="F:ATP binding"/>
    <property type="evidence" value="ECO:0007669"/>
    <property type="project" value="UniProtKB-KW"/>
</dbReference>
<dbReference type="EMBL" id="BMZF01000007">
    <property type="protein sequence ID" value="GHA57422.1"/>
    <property type="molecule type" value="Genomic_DNA"/>
</dbReference>
<comment type="subcellular location">
    <subcellularLocation>
        <location evidence="1">Cell inner membrane</location>
        <topology evidence="1">Multi-pass membrane protein</topology>
    </subcellularLocation>
</comment>
<feature type="transmembrane region" description="Helical" evidence="2">
    <location>
        <begin position="265"/>
        <end position="289"/>
    </location>
</feature>
<keyword evidence="2" id="KW-0472">Membrane</keyword>
<dbReference type="Proteomes" id="UP000634455">
    <property type="component" value="Unassembled WGS sequence"/>
</dbReference>
<feature type="transmembrane region" description="Helical" evidence="2">
    <location>
        <begin position="369"/>
        <end position="385"/>
    </location>
</feature>
<dbReference type="RefSeq" id="WP_189640956.1">
    <property type="nucleotide sequence ID" value="NZ_BMZF01000007.1"/>
</dbReference>
<dbReference type="NCBIfam" id="TIGR02123">
    <property type="entry name" value="TRAP_fused"/>
    <property type="match status" value="1"/>
</dbReference>
<dbReference type="Pfam" id="PF06808">
    <property type="entry name" value="DctM"/>
    <property type="match status" value="1"/>
</dbReference>
<dbReference type="PANTHER" id="PTHR43849">
    <property type="entry name" value="BLL3936 PROTEIN"/>
    <property type="match status" value="1"/>
</dbReference>
<keyword evidence="1" id="KW-1003">Cell membrane</keyword>
<keyword evidence="4" id="KW-0067">ATP-binding</keyword>
<proteinExistence type="predicted"/>
<dbReference type="PANTHER" id="PTHR43849:SF2">
    <property type="entry name" value="BLL3936 PROTEIN"/>
    <property type="match status" value="1"/>
</dbReference>
<feature type="transmembrane region" description="Helical" evidence="2">
    <location>
        <begin position="12"/>
        <end position="31"/>
    </location>
</feature>
<keyword evidence="1" id="KW-0813">Transport</keyword>
<reference evidence="5" key="1">
    <citation type="journal article" date="2019" name="Int. J. Syst. Evol. Microbiol.">
        <title>The Global Catalogue of Microorganisms (GCM) 10K type strain sequencing project: providing services to taxonomists for standard genome sequencing and annotation.</title>
        <authorList>
            <consortium name="The Broad Institute Genomics Platform"/>
            <consortium name="The Broad Institute Genome Sequencing Center for Infectious Disease"/>
            <person name="Wu L."/>
            <person name="Ma J."/>
        </authorList>
    </citation>
    <scope>NUCLEOTIDE SEQUENCE [LARGE SCALE GENOMIC DNA]</scope>
    <source>
        <strain evidence="5">KCTC 32465</strain>
    </source>
</reference>
<feature type="transmembrane region" description="Helical" evidence="2">
    <location>
        <begin position="175"/>
        <end position="196"/>
    </location>
</feature>
<feature type="transmembrane region" description="Helical" evidence="2">
    <location>
        <begin position="443"/>
        <end position="470"/>
    </location>
</feature>
<feature type="transmembrane region" description="Helical" evidence="2">
    <location>
        <begin position="491"/>
        <end position="513"/>
    </location>
</feature>
<comment type="caution">
    <text evidence="4">The sequence shown here is derived from an EMBL/GenBank/DDBJ whole genome shotgun (WGS) entry which is preliminary data.</text>
</comment>
<keyword evidence="5" id="KW-1185">Reference proteome</keyword>
<keyword evidence="2" id="KW-1133">Transmembrane helix</keyword>
<feature type="transmembrane region" description="Helical" evidence="2">
    <location>
        <begin position="131"/>
        <end position="149"/>
    </location>
</feature>
<keyword evidence="2" id="KW-0812">Transmembrane</keyword>
<dbReference type="InterPro" id="IPR010656">
    <property type="entry name" value="DctM"/>
</dbReference>
<feature type="transmembrane region" description="Helical" evidence="2">
    <location>
        <begin position="295"/>
        <end position="322"/>
    </location>
</feature>
<feature type="transmembrane region" description="Helical" evidence="2">
    <location>
        <begin position="106"/>
        <end position="124"/>
    </location>
</feature>
<comment type="function">
    <text evidence="1">Part of the tripartite ATP-independent periplasmic (TRAP) transport system.</text>
</comment>
<organism evidence="4 5">
    <name type="scientific">Paramylibacter ulvae</name>
    <dbReference type="NCBI Taxonomy" id="1651968"/>
    <lineage>
        <taxon>Bacteria</taxon>
        <taxon>Pseudomonadati</taxon>
        <taxon>Pseudomonadota</taxon>
        <taxon>Alphaproteobacteria</taxon>
        <taxon>Rhodobacterales</taxon>
        <taxon>Paracoccaceae</taxon>
        <taxon>Paramylibacter</taxon>
    </lineage>
</organism>
<feature type="transmembrane region" description="Helical" evidence="2">
    <location>
        <begin position="237"/>
        <end position="253"/>
    </location>
</feature>
<evidence type="ECO:0000256" key="2">
    <source>
        <dbReference type="SAM" id="Phobius"/>
    </source>
</evidence>